<evidence type="ECO:0000259" key="3">
    <source>
        <dbReference type="Pfam" id="PF00857"/>
    </source>
</evidence>
<evidence type="ECO:0000256" key="1">
    <source>
        <dbReference type="ARBA" id="ARBA00006336"/>
    </source>
</evidence>
<evidence type="ECO:0000313" key="5">
    <source>
        <dbReference type="Proteomes" id="UP000095256"/>
    </source>
</evidence>
<evidence type="ECO:0000256" key="2">
    <source>
        <dbReference type="ARBA" id="ARBA00022801"/>
    </source>
</evidence>
<dbReference type="InterPro" id="IPR000868">
    <property type="entry name" value="Isochorismatase-like_dom"/>
</dbReference>
<reference evidence="4 5" key="1">
    <citation type="submission" date="2016-09" db="EMBL/GenBank/DDBJ databases">
        <authorList>
            <person name="Capua I."/>
            <person name="De Benedictis P."/>
            <person name="Joannis T."/>
            <person name="Lombin L.H."/>
            <person name="Cattoli G."/>
        </authorList>
    </citation>
    <scope>NUCLEOTIDE SEQUENCE [LARGE SCALE GENOMIC DNA]</scope>
    <source>
        <strain evidence="4 5">LMG 25899</strain>
    </source>
</reference>
<proteinExistence type="inferred from homology"/>
<accession>A0A1E5KVW1</accession>
<comment type="similarity">
    <text evidence="1">Belongs to the isochorismatase family.</text>
</comment>
<organism evidence="4 5">
    <name type="scientific">Enterococcus rivorum</name>
    <dbReference type="NCBI Taxonomy" id="762845"/>
    <lineage>
        <taxon>Bacteria</taxon>
        <taxon>Bacillati</taxon>
        <taxon>Bacillota</taxon>
        <taxon>Bacilli</taxon>
        <taxon>Lactobacillales</taxon>
        <taxon>Enterococcaceae</taxon>
        <taxon>Enterococcus</taxon>
    </lineage>
</organism>
<dbReference type="PANTHER" id="PTHR43540">
    <property type="entry name" value="PEROXYUREIDOACRYLATE/UREIDOACRYLATE AMIDOHYDROLASE-RELATED"/>
    <property type="match status" value="1"/>
</dbReference>
<dbReference type="CDD" id="cd01014">
    <property type="entry name" value="nicotinamidase_related"/>
    <property type="match status" value="1"/>
</dbReference>
<dbReference type="InterPro" id="IPR036380">
    <property type="entry name" value="Isochorismatase-like_sf"/>
</dbReference>
<comment type="caution">
    <text evidence="4">The sequence shown here is derived from an EMBL/GenBank/DDBJ whole genome shotgun (WGS) entry which is preliminary data.</text>
</comment>
<evidence type="ECO:0000313" key="4">
    <source>
        <dbReference type="EMBL" id="OEH82002.1"/>
    </source>
</evidence>
<dbReference type="PANTHER" id="PTHR43540:SF14">
    <property type="entry name" value="ISOCHORISMATASE"/>
    <property type="match status" value="1"/>
</dbReference>
<dbReference type="InterPro" id="IPR050272">
    <property type="entry name" value="Isochorismatase-like_hydrls"/>
</dbReference>
<feature type="domain" description="Isochorismatase-like" evidence="3">
    <location>
        <begin position="4"/>
        <end position="138"/>
    </location>
</feature>
<dbReference type="GO" id="GO:0016787">
    <property type="term" value="F:hydrolase activity"/>
    <property type="evidence" value="ECO:0007669"/>
    <property type="project" value="UniProtKB-KW"/>
</dbReference>
<dbReference type="EMBL" id="MIEK01000031">
    <property type="protein sequence ID" value="OEH82002.1"/>
    <property type="molecule type" value="Genomic_DNA"/>
</dbReference>
<dbReference type="Pfam" id="PF00857">
    <property type="entry name" value="Isochorismatase"/>
    <property type="match status" value="1"/>
</dbReference>
<gene>
    <name evidence="4" type="ORF">BCR26_14925</name>
</gene>
<name>A0A1E5KVW1_9ENTE</name>
<dbReference type="Gene3D" id="3.40.50.850">
    <property type="entry name" value="Isochorismatase-like"/>
    <property type="match status" value="1"/>
</dbReference>
<dbReference type="Proteomes" id="UP000095256">
    <property type="component" value="Unassembled WGS sequence"/>
</dbReference>
<dbReference type="SUPFAM" id="SSF52499">
    <property type="entry name" value="Isochorismatase-like hydrolases"/>
    <property type="match status" value="1"/>
</dbReference>
<dbReference type="STRING" id="762845.BCR26_14925"/>
<sequence length="163" mass="18682">MKRAIIIIDMQNGLESTGKKLYEKALIIEKINKRIQFHRKNNFPIIFIQHENSVLIKGSYNWQLFDTIDAIDSDYFISKTHANSFYDTTLQETLAKLSISELEFCGAQTEYCVDTTIRMAHGLGYSCSMQKGTCTTLDSGILNAETIINHHESIWENSFLSFI</sequence>
<dbReference type="AlphaFoldDB" id="A0A1E5KVW1"/>
<keyword evidence="2" id="KW-0378">Hydrolase</keyword>
<protein>
    <submittedName>
        <fullName evidence="4">Amidase</fullName>
    </submittedName>
</protein>
<keyword evidence="5" id="KW-1185">Reference proteome</keyword>